<feature type="transmembrane region" description="Helical" evidence="7">
    <location>
        <begin position="71"/>
        <end position="95"/>
    </location>
</feature>
<dbReference type="InterPro" id="IPR050601">
    <property type="entry name" value="CPA3_antiporter_subunitC"/>
</dbReference>
<evidence type="ECO:0000256" key="4">
    <source>
        <dbReference type="ARBA" id="ARBA00022692"/>
    </source>
</evidence>
<reference evidence="8 9" key="1">
    <citation type="submission" date="2016-11" db="EMBL/GenBank/DDBJ databases">
        <authorList>
            <person name="Jaros S."/>
            <person name="Januszkiewicz K."/>
            <person name="Wedrychowicz H."/>
        </authorList>
    </citation>
    <scope>NUCLEOTIDE SEQUENCE [LARGE SCALE GENOMIC DNA]</scope>
    <source>
        <strain evidence="8 9">DSM 21864</strain>
    </source>
</reference>
<dbReference type="InterPro" id="IPR039428">
    <property type="entry name" value="NUOK/Mnh_C1-like"/>
</dbReference>
<evidence type="ECO:0000313" key="9">
    <source>
        <dbReference type="Proteomes" id="UP000184080"/>
    </source>
</evidence>
<protein>
    <submittedName>
        <fullName evidence="8">Membrane bound protein complex subunit mbxG</fullName>
    </submittedName>
</protein>
<keyword evidence="3" id="KW-1003">Cell membrane</keyword>
<keyword evidence="4 7" id="KW-0812">Transmembrane</keyword>
<gene>
    <name evidence="8" type="ORF">SAMN05444401_1147</name>
</gene>
<dbReference type="EMBL" id="FQZO01000001">
    <property type="protein sequence ID" value="SHI61298.1"/>
    <property type="molecule type" value="Genomic_DNA"/>
</dbReference>
<dbReference type="Proteomes" id="UP000184080">
    <property type="component" value="Unassembled WGS sequence"/>
</dbReference>
<proteinExistence type="inferred from homology"/>
<feature type="transmembrane region" description="Helical" evidence="7">
    <location>
        <begin position="6"/>
        <end position="21"/>
    </location>
</feature>
<name>A0A1M6CKQ6_9CLOT</name>
<feature type="transmembrane region" description="Helical" evidence="7">
    <location>
        <begin position="28"/>
        <end position="51"/>
    </location>
</feature>
<evidence type="ECO:0000256" key="2">
    <source>
        <dbReference type="ARBA" id="ARBA00010388"/>
    </source>
</evidence>
<dbReference type="RefSeq" id="WP_083599751.1">
    <property type="nucleotide sequence ID" value="NZ_FQZO01000001.1"/>
</dbReference>
<dbReference type="PANTHER" id="PTHR34583">
    <property type="entry name" value="ANTIPORTER SUBUNIT MNHC2-RELATED"/>
    <property type="match status" value="1"/>
</dbReference>
<accession>A0A1M6CKQ6</accession>
<comment type="subcellular location">
    <subcellularLocation>
        <location evidence="1">Cell membrane</location>
        <topology evidence="1">Multi-pass membrane protein</topology>
    </subcellularLocation>
</comment>
<keyword evidence="6 7" id="KW-0472">Membrane</keyword>
<evidence type="ECO:0000256" key="3">
    <source>
        <dbReference type="ARBA" id="ARBA00022475"/>
    </source>
</evidence>
<evidence type="ECO:0000256" key="5">
    <source>
        <dbReference type="ARBA" id="ARBA00022989"/>
    </source>
</evidence>
<dbReference type="AlphaFoldDB" id="A0A1M6CKQ6"/>
<evidence type="ECO:0000313" key="8">
    <source>
        <dbReference type="EMBL" id="SHI61298.1"/>
    </source>
</evidence>
<evidence type="ECO:0000256" key="7">
    <source>
        <dbReference type="SAM" id="Phobius"/>
    </source>
</evidence>
<sequence>MVINYIGAFLLIIFGLFIMLFKKNMIKIVIGMGLLDSGINLLLISIGFRAGGTAPIFMSDLKSDAIFVDPVPQALTLTSIVIGACVTALALSLVIKIKEHYGTIEADEVRRLRG</sequence>
<keyword evidence="9" id="KW-1185">Reference proteome</keyword>
<evidence type="ECO:0000256" key="6">
    <source>
        <dbReference type="ARBA" id="ARBA00023136"/>
    </source>
</evidence>
<comment type="similarity">
    <text evidence="2">Belongs to the CPA3 antiporters (TC 2.A.63) subunit C family.</text>
</comment>
<dbReference type="Pfam" id="PF00420">
    <property type="entry name" value="Oxidored_q2"/>
    <property type="match status" value="1"/>
</dbReference>
<evidence type="ECO:0000256" key="1">
    <source>
        <dbReference type="ARBA" id="ARBA00004651"/>
    </source>
</evidence>
<dbReference type="GO" id="GO:0005886">
    <property type="term" value="C:plasma membrane"/>
    <property type="evidence" value="ECO:0007669"/>
    <property type="project" value="UniProtKB-SubCell"/>
</dbReference>
<dbReference type="OrthoDB" id="9799219at2"/>
<dbReference type="STRING" id="1121298.SAMN05444401_1147"/>
<dbReference type="PANTHER" id="PTHR34583:SF2">
    <property type="entry name" value="ANTIPORTER SUBUNIT MNHC2-RELATED"/>
    <property type="match status" value="1"/>
</dbReference>
<keyword evidence="5 7" id="KW-1133">Transmembrane helix</keyword>
<dbReference type="Gene3D" id="1.10.287.3510">
    <property type="match status" value="1"/>
</dbReference>
<organism evidence="8 9">
    <name type="scientific">Clostridium amylolyticum</name>
    <dbReference type="NCBI Taxonomy" id="1121298"/>
    <lineage>
        <taxon>Bacteria</taxon>
        <taxon>Bacillati</taxon>
        <taxon>Bacillota</taxon>
        <taxon>Clostridia</taxon>
        <taxon>Eubacteriales</taxon>
        <taxon>Clostridiaceae</taxon>
        <taxon>Clostridium</taxon>
    </lineage>
</organism>